<dbReference type="RefSeq" id="WP_243730239.1">
    <property type="nucleotide sequence ID" value="NZ_SNXC01000011.1"/>
</dbReference>
<evidence type="ECO:0000313" key="9">
    <source>
        <dbReference type="Proteomes" id="UP000294656"/>
    </source>
</evidence>
<sequence length="301" mass="33306">MLKSPNAYTFLLFSIVFWSGNYVLGRLTLSEGMDPYTLSFFRWFLACAFLLPFTYRTLVNERKILMQNLPLLTLMGVLGVCNYNLFLYIALTTTTVTNAVLLNSLMPILILLVARILLGARTSKLQNIGIAVSTIGATTIVSRGSLDTLLHLTITKGDMWVITAVTSWALYSVLLSKRPKKMSLYAFFTSTAIIGTLAQAPIYAIFGTQSILDIPDHNWLVLLYMALFASIAAFICWNKGIEKLGPATAGHFIHLMPVFSIALSIPLLGEQFHVFHMVGVAFILGGILTATILNKKFEAQH</sequence>
<feature type="transmembrane region" description="Helical" evidence="6">
    <location>
        <begin position="158"/>
        <end position="176"/>
    </location>
</feature>
<keyword evidence="9" id="KW-1185">Reference proteome</keyword>
<evidence type="ECO:0000256" key="5">
    <source>
        <dbReference type="ARBA" id="ARBA00023136"/>
    </source>
</evidence>
<evidence type="ECO:0000256" key="3">
    <source>
        <dbReference type="ARBA" id="ARBA00022692"/>
    </source>
</evidence>
<dbReference type="EMBL" id="SNXC01000011">
    <property type="protein sequence ID" value="TDO98263.1"/>
    <property type="molecule type" value="Genomic_DNA"/>
</dbReference>
<protein>
    <submittedName>
        <fullName evidence="8">Drug/metabolite transporter (DMT)-like permease</fullName>
    </submittedName>
</protein>
<gene>
    <name evidence="8" type="ORF">DFP79_1904</name>
</gene>
<proteinExistence type="predicted"/>
<dbReference type="InterPro" id="IPR051258">
    <property type="entry name" value="Diverse_Substrate_Transporter"/>
</dbReference>
<feature type="domain" description="EamA" evidence="7">
    <location>
        <begin position="8"/>
        <end position="141"/>
    </location>
</feature>
<dbReference type="GO" id="GO:0005886">
    <property type="term" value="C:plasma membrane"/>
    <property type="evidence" value="ECO:0007669"/>
    <property type="project" value="UniProtKB-SubCell"/>
</dbReference>
<reference evidence="8 9" key="1">
    <citation type="submission" date="2019-03" db="EMBL/GenBank/DDBJ databases">
        <title>Genomic Encyclopedia of Type Strains, Phase III (KMG-III): the genomes of soil and plant-associated and newly described type strains.</title>
        <authorList>
            <person name="Whitman W."/>
        </authorList>
    </citation>
    <scope>NUCLEOTIDE SEQUENCE [LARGE SCALE GENOMIC DNA]</scope>
    <source>
        <strain evidence="8 9">CECT 7378</strain>
    </source>
</reference>
<feature type="transmembrane region" description="Helical" evidence="6">
    <location>
        <begin position="7"/>
        <end position="28"/>
    </location>
</feature>
<dbReference type="PANTHER" id="PTHR42920">
    <property type="entry name" value="OS03G0707200 PROTEIN-RELATED"/>
    <property type="match status" value="1"/>
</dbReference>
<feature type="transmembrane region" description="Helical" evidence="6">
    <location>
        <begin position="183"/>
        <end position="206"/>
    </location>
</feature>
<accession>A0A4R6M9Y8</accession>
<evidence type="ECO:0000259" key="7">
    <source>
        <dbReference type="Pfam" id="PF00892"/>
    </source>
</evidence>
<feature type="transmembrane region" description="Helical" evidence="6">
    <location>
        <begin position="40"/>
        <end position="59"/>
    </location>
</feature>
<evidence type="ECO:0000256" key="1">
    <source>
        <dbReference type="ARBA" id="ARBA00004651"/>
    </source>
</evidence>
<evidence type="ECO:0000313" key="8">
    <source>
        <dbReference type="EMBL" id="TDO98263.1"/>
    </source>
</evidence>
<dbReference type="Proteomes" id="UP000294656">
    <property type="component" value="Unassembled WGS sequence"/>
</dbReference>
<feature type="transmembrane region" description="Helical" evidence="6">
    <location>
        <begin position="97"/>
        <end position="118"/>
    </location>
</feature>
<dbReference type="AlphaFoldDB" id="A0A4R6M9Y8"/>
<dbReference type="InterPro" id="IPR000620">
    <property type="entry name" value="EamA_dom"/>
</dbReference>
<feature type="transmembrane region" description="Helical" evidence="6">
    <location>
        <begin position="125"/>
        <end position="146"/>
    </location>
</feature>
<dbReference type="SUPFAM" id="SSF103481">
    <property type="entry name" value="Multidrug resistance efflux transporter EmrE"/>
    <property type="match status" value="2"/>
</dbReference>
<feature type="domain" description="EamA" evidence="7">
    <location>
        <begin position="156"/>
        <end position="289"/>
    </location>
</feature>
<keyword evidence="4 6" id="KW-1133">Transmembrane helix</keyword>
<keyword evidence="5 6" id="KW-0472">Membrane</keyword>
<feature type="transmembrane region" description="Helical" evidence="6">
    <location>
        <begin position="274"/>
        <end position="293"/>
    </location>
</feature>
<feature type="transmembrane region" description="Helical" evidence="6">
    <location>
        <begin position="249"/>
        <end position="268"/>
    </location>
</feature>
<evidence type="ECO:0000256" key="6">
    <source>
        <dbReference type="SAM" id="Phobius"/>
    </source>
</evidence>
<feature type="transmembrane region" description="Helical" evidence="6">
    <location>
        <begin position="218"/>
        <end position="237"/>
    </location>
</feature>
<dbReference type="Pfam" id="PF00892">
    <property type="entry name" value="EamA"/>
    <property type="match status" value="2"/>
</dbReference>
<keyword evidence="3 6" id="KW-0812">Transmembrane</keyword>
<keyword evidence="2" id="KW-1003">Cell membrane</keyword>
<comment type="subcellular location">
    <subcellularLocation>
        <location evidence="1">Cell membrane</location>
        <topology evidence="1">Multi-pass membrane protein</topology>
    </subcellularLocation>
</comment>
<organism evidence="8 9">
    <name type="scientific">Marinomonas balearica</name>
    <dbReference type="NCBI Taxonomy" id="491947"/>
    <lineage>
        <taxon>Bacteria</taxon>
        <taxon>Pseudomonadati</taxon>
        <taxon>Pseudomonadota</taxon>
        <taxon>Gammaproteobacteria</taxon>
        <taxon>Oceanospirillales</taxon>
        <taxon>Oceanospirillaceae</taxon>
        <taxon>Marinomonas</taxon>
    </lineage>
</organism>
<name>A0A4R6M9Y8_9GAMM</name>
<evidence type="ECO:0000256" key="2">
    <source>
        <dbReference type="ARBA" id="ARBA00022475"/>
    </source>
</evidence>
<dbReference type="PANTHER" id="PTHR42920:SF11">
    <property type="entry name" value="INNER MEMBRANE PROTEIN YTFF"/>
    <property type="match status" value="1"/>
</dbReference>
<dbReference type="InterPro" id="IPR037185">
    <property type="entry name" value="EmrE-like"/>
</dbReference>
<comment type="caution">
    <text evidence="8">The sequence shown here is derived from an EMBL/GenBank/DDBJ whole genome shotgun (WGS) entry which is preliminary data.</text>
</comment>
<feature type="transmembrane region" description="Helical" evidence="6">
    <location>
        <begin position="71"/>
        <end position="91"/>
    </location>
</feature>
<evidence type="ECO:0000256" key="4">
    <source>
        <dbReference type="ARBA" id="ARBA00022989"/>
    </source>
</evidence>